<dbReference type="EMBL" id="UGTJ01000001">
    <property type="protein sequence ID" value="SUB78796.1"/>
    <property type="molecule type" value="Genomic_DNA"/>
</dbReference>
<evidence type="ECO:0000313" key="2">
    <source>
        <dbReference type="Proteomes" id="UP000255283"/>
    </source>
</evidence>
<accession>A0AAQ1UFK7</accession>
<evidence type="ECO:0008006" key="3">
    <source>
        <dbReference type="Google" id="ProtNLM"/>
    </source>
</evidence>
<gene>
    <name evidence="1" type="ORF">NCTC13063_00041</name>
</gene>
<sequence>MKQLAIKSNDGFLHLTDLPQNCIFNKKITGCGGTTIALKNNIDYVIAVPTVELIINKIKRVDSGIGTVRFKDGSMMEVFGIFGTFDYQTKKGVKEYVRKEGVKKIICTYDKLPKLKEFIDTKDYQLLVDEYHSLLKAYSYRHTAINGIFESYKDYKSVCFMSATPINSDFRPDALNGLEEVEAVWDNADRLMVKLEYTNKPYMKAANIIKNYKTEGCLELNGIKSYEAFFFINSVTDIVRLIECTDLQPEDVRIICANTEENQKKLGRFKIENSNCPNKKFTFLTCKSFEGVDYESDTALCFVVSTASNPHTQASIDTDIPQIAGRIRTATNPFRNVIIHIFNKTYKDLQLDVTYNDMKETVDRELEAAKGLVKLFNSLEDETQRDILMKSFNNKYIAAKNGKFVFYDTLPKLELYNYMVNQVVYKNGLSVKMAYDGIGALSSSAEFSRETGNLESIAKATKKLSFKDAYLKALDAKRKLDPFTLDRYCSEELVRDAVYKLTPEEVRAVRYTKKGVRELLLGKNGRLNDSTKIIKIVRESINYNEFIKNERMKAVIGNAYRLLGFAKEAKASDIKQWFEVKDARKSIDGVQYRGYYILKEKLTFKN</sequence>
<dbReference type="RefSeq" id="WP_115152925.1">
    <property type="nucleotide sequence ID" value="NZ_JAHXQX010000022.1"/>
</dbReference>
<proteinExistence type="predicted"/>
<name>A0AAQ1UFK7_9BACT</name>
<comment type="caution">
    <text evidence="1">The sequence shown here is derived from an EMBL/GenBank/DDBJ whole genome shotgun (WGS) entry which is preliminary data.</text>
</comment>
<dbReference type="InterPro" id="IPR027417">
    <property type="entry name" value="P-loop_NTPase"/>
</dbReference>
<organism evidence="1 2">
    <name type="scientific">Segatella buccae</name>
    <dbReference type="NCBI Taxonomy" id="28126"/>
    <lineage>
        <taxon>Bacteria</taxon>
        <taxon>Pseudomonadati</taxon>
        <taxon>Bacteroidota</taxon>
        <taxon>Bacteroidia</taxon>
        <taxon>Bacteroidales</taxon>
        <taxon>Prevotellaceae</taxon>
        <taxon>Segatella</taxon>
    </lineage>
</organism>
<dbReference type="Proteomes" id="UP000255283">
    <property type="component" value="Unassembled WGS sequence"/>
</dbReference>
<reference evidence="1 2" key="1">
    <citation type="submission" date="2018-06" db="EMBL/GenBank/DDBJ databases">
        <authorList>
            <consortium name="Pathogen Informatics"/>
            <person name="Doyle S."/>
        </authorList>
    </citation>
    <scope>NUCLEOTIDE SEQUENCE [LARGE SCALE GENOMIC DNA]</scope>
    <source>
        <strain evidence="1 2">NCTC13063</strain>
    </source>
</reference>
<protein>
    <recommendedName>
        <fullName evidence="3">Helicase ATP-binding domain-containing protein</fullName>
    </recommendedName>
</protein>
<dbReference type="AlphaFoldDB" id="A0AAQ1UFK7"/>
<dbReference type="SUPFAM" id="SSF52540">
    <property type="entry name" value="P-loop containing nucleoside triphosphate hydrolases"/>
    <property type="match status" value="1"/>
</dbReference>
<evidence type="ECO:0000313" key="1">
    <source>
        <dbReference type="EMBL" id="SUB78796.1"/>
    </source>
</evidence>